<feature type="compositionally biased region" description="Low complexity" evidence="3">
    <location>
        <begin position="743"/>
        <end position="754"/>
    </location>
</feature>
<evidence type="ECO:0000259" key="4">
    <source>
        <dbReference type="PROSITE" id="PS50076"/>
    </source>
</evidence>
<dbReference type="PANTHER" id="PTHR23172:SF87">
    <property type="entry name" value="CHAPERONE DNAJ-DOMAIN SUPERFAMILY PROTEIN"/>
    <property type="match status" value="1"/>
</dbReference>
<organism evidence="5 6">
    <name type="scientific">Oldenlandia corymbosa var. corymbosa</name>
    <dbReference type="NCBI Taxonomy" id="529605"/>
    <lineage>
        <taxon>Eukaryota</taxon>
        <taxon>Viridiplantae</taxon>
        <taxon>Streptophyta</taxon>
        <taxon>Embryophyta</taxon>
        <taxon>Tracheophyta</taxon>
        <taxon>Spermatophyta</taxon>
        <taxon>Magnoliopsida</taxon>
        <taxon>eudicotyledons</taxon>
        <taxon>Gunneridae</taxon>
        <taxon>Pentapetalae</taxon>
        <taxon>asterids</taxon>
        <taxon>lamiids</taxon>
        <taxon>Gentianales</taxon>
        <taxon>Rubiaceae</taxon>
        <taxon>Rubioideae</taxon>
        <taxon>Spermacoceae</taxon>
        <taxon>Hedyotis-Oldenlandia complex</taxon>
        <taxon>Oldenlandia</taxon>
    </lineage>
</organism>
<feature type="compositionally biased region" description="Basic and acidic residues" evidence="3">
    <location>
        <begin position="660"/>
        <end position="675"/>
    </location>
</feature>
<dbReference type="SUPFAM" id="SSF46565">
    <property type="entry name" value="Chaperone J-domain"/>
    <property type="match status" value="1"/>
</dbReference>
<feature type="region of interest" description="Disordered" evidence="3">
    <location>
        <begin position="111"/>
        <end position="173"/>
    </location>
</feature>
<dbReference type="GO" id="GO:0072318">
    <property type="term" value="P:clathrin coat disassembly"/>
    <property type="evidence" value="ECO:0007669"/>
    <property type="project" value="TreeGrafter"/>
</dbReference>
<dbReference type="FunFam" id="1.10.287.110:FF:000009">
    <property type="entry name" value="Auxilin-related protein 1"/>
    <property type="match status" value="1"/>
</dbReference>
<feature type="domain" description="J" evidence="4">
    <location>
        <begin position="1255"/>
        <end position="1328"/>
    </location>
</feature>
<feature type="compositionally biased region" description="Basic and acidic residues" evidence="3">
    <location>
        <begin position="608"/>
        <end position="620"/>
    </location>
</feature>
<feature type="region of interest" description="Disordered" evidence="3">
    <location>
        <begin position="267"/>
        <end position="297"/>
    </location>
</feature>
<feature type="region of interest" description="Disordered" evidence="3">
    <location>
        <begin position="831"/>
        <end position="876"/>
    </location>
</feature>
<keyword evidence="1 2" id="KW-0175">Coiled coil</keyword>
<reference evidence="5" key="1">
    <citation type="submission" date="2023-03" db="EMBL/GenBank/DDBJ databases">
        <authorList>
            <person name="Julca I."/>
        </authorList>
    </citation>
    <scope>NUCLEOTIDE SEQUENCE</scope>
</reference>
<dbReference type="GO" id="GO:0072583">
    <property type="term" value="P:clathrin-dependent endocytosis"/>
    <property type="evidence" value="ECO:0007669"/>
    <property type="project" value="TreeGrafter"/>
</dbReference>
<accession>A0AAV1DUS5</accession>
<name>A0AAV1DUS5_OLDCO</name>
<dbReference type="EMBL" id="OX459123">
    <property type="protein sequence ID" value="CAI9110812.1"/>
    <property type="molecule type" value="Genomic_DNA"/>
</dbReference>
<dbReference type="PROSITE" id="PS50076">
    <property type="entry name" value="DNAJ_2"/>
    <property type="match status" value="1"/>
</dbReference>
<feature type="coiled-coil region" evidence="2">
    <location>
        <begin position="1193"/>
        <end position="1228"/>
    </location>
</feature>
<gene>
    <name evidence="5" type="ORF">OLC1_LOCUS18376</name>
</gene>
<evidence type="ECO:0000256" key="1">
    <source>
        <dbReference type="ARBA" id="ARBA00023054"/>
    </source>
</evidence>
<feature type="coiled-coil region" evidence="2">
    <location>
        <begin position="993"/>
        <end position="1119"/>
    </location>
</feature>
<dbReference type="GO" id="GO:0005737">
    <property type="term" value="C:cytoplasm"/>
    <property type="evidence" value="ECO:0007669"/>
    <property type="project" value="TreeGrafter"/>
</dbReference>
<dbReference type="GO" id="GO:0030276">
    <property type="term" value="F:clathrin binding"/>
    <property type="evidence" value="ECO:0007669"/>
    <property type="project" value="TreeGrafter"/>
</dbReference>
<dbReference type="PANTHER" id="PTHR23172">
    <property type="entry name" value="AUXILIN/CYCLIN G-ASSOCIATED KINASE-RELATED"/>
    <property type="match status" value="1"/>
</dbReference>
<dbReference type="Gene3D" id="1.10.287.110">
    <property type="entry name" value="DnaJ domain"/>
    <property type="match status" value="1"/>
</dbReference>
<sequence length="1328" mass="150389">MENLSHSFAKRSYGGNGFGTASHKSVYDDVFGGPPKFGMPTLAPRLEDYSEIFGGFHSARGASIPILDLPVVDEGELCFDVRSSRFDYSEVFGGFNGLDFAPSLDDFVRKSNGRDESSDDDAWSPAESESPSGDTDPSAFSDWSQSLINEDAYHPTGGQFDASSSKASEKSNERIANLATDVARSQAIPENAYRFEKNHLPQKVEVQKSRAASDLKSSMSFDGGTSESKKTIILPAKIDFRKQERDVGHVEKYREIKPFVTVKDINLKTKPSHLPPPSRPPPVYVEKKGATSKQHLWTKDDSSCSLEQLEGNGSPPFYDVEIDGSSSMLGSATVRDVTEEAQAKIRSAKESTGQKVLQSCSKLQPLSNMKMVEEHVNKTFETIGSYKDDRKATYAEERRRTVPLAEERSKVLEIDQEIPDLVEPERSIDFDEISTKRRNGKESGLSYQTSHKTAHSFAWRQEIDYFEVVETGIPFEAIEEHKDESKFVQEGLDEVIPLVVNEMVEQKEEFKDLNDLKLGVKNNKIEVTAKDCHNEMQSEEVSKSSNQIVFQKVPKVDLKSCESDTYKKEIKMTKNPEEIRKTQNDSDKVEENQIKADMKVLEANHMRKTREKPGSTEVRGHSHATKTNVRKPKEDLDLEESIERLCEAFVQAEEINQTEPIRDERKKQDVCYEKQKNKKHKELCRNKKDQNLKRETFDLENNEKRRTEPKEDGKASHKPVVEKENQEPDASPMISAEVDVEESSTLTSASTSSTPFEACEHQQLSGYSEDAEQIKWDSEDRKVKLDEVNHLTVESESIKSFDGADDLDNDDGASLSWELDRSFGMLERTQEIIAPEDNPDLSSTLDESEPVKDVGVTDWPGEERPPSVNQDELQSEKYETGTFDVMYSQRVNQHKNDSNEAGIDIGNSSNLDKEVSKRPSQPGQADVKAYEPRQRGQKTSGVEPKIHQGISNLTSHQPSMAFSANGKVTGASLTGRLGDRGMQLNSGKHLNQNVEEKAKIMNESEIKERLQREKELEKEQLRKIEEEREREREREKDRMAVDRATLETRDRLYAEARERAERAAVERAAAEARQRAMAEARERLEKTSLEARERSLADKASTEARLRAERAAVERATLEARQRAFEKAMAERVVSEGRERVERSVSDKFFTTSRADEMRQSSSFSNSGTSNSLRYSYSSVQFGNESESPQRCKARLERYRRTAERAAKALEEKNMRDLVAQREQAERNRVAETLDAEVKRWSNGKEGNLRALLSTLQYILGAESGWQPIPLTEVITSAAVKKAYRKATLCVHPDKLQQRGASIQHKYICEKVFDLLKEAWNTFNSEER</sequence>
<feature type="compositionally biased region" description="Basic and acidic residues" evidence="3">
    <location>
        <begin position="683"/>
        <end position="726"/>
    </location>
</feature>
<feature type="region of interest" description="Disordered" evidence="3">
    <location>
        <begin position="608"/>
        <end position="636"/>
    </location>
</feature>
<feature type="region of interest" description="Disordered" evidence="3">
    <location>
        <begin position="889"/>
        <end position="991"/>
    </location>
</feature>
<evidence type="ECO:0000313" key="6">
    <source>
        <dbReference type="Proteomes" id="UP001161247"/>
    </source>
</evidence>
<feature type="compositionally biased region" description="Pro residues" evidence="3">
    <location>
        <begin position="273"/>
        <end position="283"/>
    </location>
</feature>
<feature type="compositionally biased region" description="Basic residues" evidence="3">
    <location>
        <begin position="621"/>
        <end position="630"/>
    </location>
</feature>
<dbReference type="CDD" id="cd06257">
    <property type="entry name" value="DnaJ"/>
    <property type="match status" value="1"/>
</dbReference>
<dbReference type="Proteomes" id="UP001161247">
    <property type="component" value="Chromosome 6"/>
</dbReference>
<dbReference type="InterPro" id="IPR036869">
    <property type="entry name" value="J_dom_sf"/>
</dbReference>
<protein>
    <submittedName>
        <fullName evidence="5">OLC1v1010902C1</fullName>
    </submittedName>
</protein>
<evidence type="ECO:0000256" key="3">
    <source>
        <dbReference type="SAM" id="MobiDB-lite"/>
    </source>
</evidence>
<dbReference type="InterPro" id="IPR001623">
    <property type="entry name" value="DnaJ_domain"/>
</dbReference>
<keyword evidence="6" id="KW-1185">Reference proteome</keyword>
<evidence type="ECO:0000256" key="2">
    <source>
        <dbReference type="SAM" id="Coils"/>
    </source>
</evidence>
<feature type="compositionally biased region" description="Polar residues" evidence="3">
    <location>
        <begin position="949"/>
        <end position="962"/>
    </location>
</feature>
<evidence type="ECO:0000313" key="5">
    <source>
        <dbReference type="EMBL" id="CAI9110812.1"/>
    </source>
</evidence>
<feature type="region of interest" description="Disordered" evidence="3">
    <location>
        <begin position="655"/>
        <end position="772"/>
    </location>
</feature>
<proteinExistence type="predicted"/>
<dbReference type="GO" id="GO:0031982">
    <property type="term" value="C:vesicle"/>
    <property type="evidence" value="ECO:0007669"/>
    <property type="project" value="TreeGrafter"/>
</dbReference>